<feature type="domain" description="Fe/B12 periplasmic-binding" evidence="3">
    <location>
        <begin position="69"/>
        <end position="316"/>
    </location>
</feature>
<dbReference type="PROSITE" id="PS50983">
    <property type="entry name" value="FE_B12_PBP"/>
    <property type="match status" value="1"/>
</dbReference>
<dbReference type="STRING" id="1121476.SAMN02745751_00717"/>
<keyword evidence="2" id="KW-0732">Signal</keyword>
<reference evidence="4 5" key="1">
    <citation type="submission" date="2016-11" db="EMBL/GenBank/DDBJ databases">
        <authorList>
            <person name="Jaros S."/>
            <person name="Januszkiewicz K."/>
            <person name="Wedrychowicz H."/>
        </authorList>
    </citation>
    <scope>NUCLEOTIDE SEQUENCE [LARGE SCALE GENOMIC DNA]</scope>
    <source>
        <strain evidence="4 5">DSM 17477</strain>
    </source>
</reference>
<dbReference type="AlphaFoldDB" id="A0A1M6CXT2"/>
<accession>A0A1M6CXT2</accession>
<comment type="similarity">
    <text evidence="1">Belongs to the bacterial solute-binding protein 8 family.</text>
</comment>
<evidence type="ECO:0000259" key="3">
    <source>
        <dbReference type="PROSITE" id="PS50983"/>
    </source>
</evidence>
<keyword evidence="5" id="KW-1185">Reference proteome</keyword>
<name>A0A1M6CXT2_9FIRM</name>
<dbReference type="SUPFAM" id="SSF53807">
    <property type="entry name" value="Helical backbone' metal receptor"/>
    <property type="match status" value="1"/>
</dbReference>
<dbReference type="Gene3D" id="3.40.50.1980">
    <property type="entry name" value="Nitrogenase molybdenum iron protein domain"/>
    <property type="match status" value="2"/>
</dbReference>
<evidence type="ECO:0000256" key="1">
    <source>
        <dbReference type="ARBA" id="ARBA00008814"/>
    </source>
</evidence>
<evidence type="ECO:0000313" key="4">
    <source>
        <dbReference type="EMBL" id="SHI65885.1"/>
    </source>
</evidence>
<evidence type="ECO:0000256" key="2">
    <source>
        <dbReference type="ARBA" id="ARBA00022729"/>
    </source>
</evidence>
<dbReference type="Pfam" id="PF01497">
    <property type="entry name" value="Peripla_BP_2"/>
    <property type="match status" value="1"/>
</dbReference>
<dbReference type="PANTHER" id="PTHR30535">
    <property type="entry name" value="VITAMIN B12-BINDING PROTEIN"/>
    <property type="match status" value="1"/>
</dbReference>
<sequence length="320" mass="35083">MKRRVLTLLMIIVLIFTLAGCIKNEETTDGGLDSSGDAEDGKFEDTGIYPVTITDDTGRQITIEEMPKRLVSTVPGNTEIIFGIGKGENLVGVSAYCNYPEEALEIEKIGDYDGPDTELIIGLDPDVVFGSWMSNDVVARLEDEGIIVVLVDPGNLEETYETMLIIGDVVGASEEADQMVSNLKAKQEMIMKRVSGYEAKTVFFEIWDDPLTAAGPGSFHHELITLANGVNIAGDTGSPYPEYSPNELIAENPQVYLTADDGFKTAEEIFAREGYDNIEAIETEQLFMLNQDIVSRKGPRMIEALEKIAAAIHPEAFNEK</sequence>
<organism evidence="4 5">
    <name type="scientific">Dethiosulfatibacter aminovorans DSM 17477</name>
    <dbReference type="NCBI Taxonomy" id="1121476"/>
    <lineage>
        <taxon>Bacteria</taxon>
        <taxon>Bacillati</taxon>
        <taxon>Bacillota</taxon>
        <taxon>Tissierellia</taxon>
        <taxon>Dethiosulfatibacter</taxon>
    </lineage>
</organism>
<protein>
    <submittedName>
        <fullName evidence="4">Iron complex transport system substrate-binding protein</fullName>
    </submittedName>
</protein>
<gene>
    <name evidence="4" type="ORF">SAMN02745751_00717</name>
</gene>
<proteinExistence type="inferred from homology"/>
<dbReference type="InterPro" id="IPR054828">
    <property type="entry name" value="Vit_B12_bind_prot"/>
</dbReference>
<dbReference type="PROSITE" id="PS51257">
    <property type="entry name" value="PROKAR_LIPOPROTEIN"/>
    <property type="match status" value="1"/>
</dbReference>
<dbReference type="InterPro" id="IPR050902">
    <property type="entry name" value="ABC_Transporter_SBP"/>
</dbReference>
<dbReference type="RefSeq" id="WP_073047296.1">
    <property type="nucleotide sequence ID" value="NZ_FQZL01000006.1"/>
</dbReference>
<dbReference type="PANTHER" id="PTHR30535:SF34">
    <property type="entry name" value="MOLYBDATE-BINDING PROTEIN MOLA"/>
    <property type="match status" value="1"/>
</dbReference>
<dbReference type="NCBIfam" id="NF038402">
    <property type="entry name" value="TroA_like"/>
    <property type="match status" value="1"/>
</dbReference>
<dbReference type="GO" id="GO:0071281">
    <property type="term" value="P:cellular response to iron ion"/>
    <property type="evidence" value="ECO:0007669"/>
    <property type="project" value="TreeGrafter"/>
</dbReference>
<dbReference type="InterPro" id="IPR002491">
    <property type="entry name" value="ABC_transptr_periplasmic_BD"/>
</dbReference>
<evidence type="ECO:0000313" key="5">
    <source>
        <dbReference type="Proteomes" id="UP000184052"/>
    </source>
</evidence>
<dbReference type="Proteomes" id="UP000184052">
    <property type="component" value="Unassembled WGS sequence"/>
</dbReference>
<dbReference type="EMBL" id="FQZL01000006">
    <property type="protein sequence ID" value="SHI65885.1"/>
    <property type="molecule type" value="Genomic_DNA"/>
</dbReference>